<evidence type="ECO:0000313" key="1">
    <source>
        <dbReference type="EMBL" id="CAI9536783.1"/>
    </source>
</evidence>
<dbReference type="Proteomes" id="UP001162483">
    <property type="component" value="Unassembled WGS sequence"/>
</dbReference>
<keyword evidence="2" id="KW-1185">Reference proteome</keyword>
<comment type="caution">
    <text evidence="1">The sequence shown here is derived from an EMBL/GenBank/DDBJ whole genome shotgun (WGS) entry which is preliminary data.</text>
</comment>
<gene>
    <name evidence="1" type="ORF">SPARVUS_LOCUS1088598</name>
</gene>
<proteinExistence type="predicted"/>
<name>A0ABN9ASP2_9NEOB</name>
<evidence type="ECO:0000313" key="2">
    <source>
        <dbReference type="Proteomes" id="UP001162483"/>
    </source>
</evidence>
<protein>
    <submittedName>
        <fullName evidence="1">Uncharacterized protein</fullName>
    </submittedName>
</protein>
<organism evidence="1 2">
    <name type="scientific">Staurois parvus</name>
    <dbReference type="NCBI Taxonomy" id="386267"/>
    <lineage>
        <taxon>Eukaryota</taxon>
        <taxon>Metazoa</taxon>
        <taxon>Chordata</taxon>
        <taxon>Craniata</taxon>
        <taxon>Vertebrata</taxon>
        <taxon>Euteleostomi</taxon>
        <taxon>Amphibia</taxon>
        <taxon>Batrachia</taxon>
        <taxon>Anura</taxon>
        <taxon>Neobatrachia</taxon>
        <taxon>Ranoidea</taxon>
        <taxon>Ranidae</taxon>
        <taxon>Staurois</taxon>
    </lineage>
</organism>
<feature type="non-terminal residue" evidence="1">
    <location>
        <position position="52"/>
    </location>
</feature>
<dbReference type="EMBL" id="CATNWA010000394">
    <property type="protein sequence ID" value="CAI9536783.1"/>
    <property type="molecule type" value="Genomic_DNA"/>
</dbReference>
<accession>A0ABN9ASP2</accession>
<sequence length="52" mass="6418">MSEQYRYPQMTPFCKVDSPTYFIRGMASFLKLYFFCHNFLENEKYFFLHTVT</sequence>
<reference evidence="1" key="1">
    <citation type="submission" date="2023-05" db="EMBL/GenBank/DDBJ databases">
        <authorList>
            <person name="Stuckert A."/>
        </authorList>
    </citation>
    <scope>NUCLEOTIDE SEQUENCE</scope>
</reference>